<dbReference type="FunFam" id="1.10.630.10:FF:000011">
    <property type="entry name" value="Cytochrome P450 83B1"/>
    <property type="match status" value="1"/>
</dbReference>
<name>A0AAV0MZC1_9ROSI</name>
<evidence type="ECO:0000256" key="1">
    <source>
        <dbReference type="ARBA" id="ARBA00010617"/>
    </source>
</evidence>
<evidence type="ECO:0000256" key="3">
    <source>
        <dbReference type="ARBA" id="ARBA00023004"/>
    </source>
</evidence>
<organism evidence="7 8">
    <name type="scientific">Linum tenue</name>
    <dbReference type="NCBI Taxonomy" id="586396"/>
    <lineage>
        <taxon>Eukaryota</taxon>
        <taxon>Viridiplantae</taxon>
        <taxon>Streptophyta</taxon>
        <taxon>Embryophyta</taxon>
        <taxon>Tracheophyta</taxon>
        <taxon>Spermatophyta</taxon>
        <taxon>Magnoliopsida</taxon>
        <taxon>eudicotyledons</taxon>
        <taxon>Gunneridae</taxon>
        <taxon>Pentapetalae</taxon>
        <taxon>rosids</taxon>
        <taxon>fabids</taxon>
        <taxon>Malpighiales</taxon>
        <taxon>Linaceae</taxon>
        <taxon>Linum</taxon>
    </lineage>
</organism>
<dbReference type="Gene3D" id="1.10.630.10">
    <property type="entry name" value="Cytochrome P450"/>
    <property type="match status" value="1"/>
</dbReference>
<keyword evidence="8" id="KW-1185">Reference proteome</keyword>
<dbReference type="PANTHER" id="PTHR47955">
    <property type="entry name" value="CYTOCHROME P450 FAMILY 71 PROTEIN"/>
    <property type="match status" value="1"/>
</dbReference>
<dbReference type="PRINTS" id="PR00385">
    <property type="entry name" value="P450"/>
</dbReference>
<gene>
    <name evidence="7" type="ORF">LITE_LOCUS30928</name>
</gene>
<keyword evidence="6" id="KW-1133">Transmembrane helix</keyword>
<evidence type="ECO:0000313" key="7">
    <source>
        <dbReference type="EMBL" id="CAI0451603.1"/>
    </source>
</evidence>
<dbReference type="Proteomes" id="UP001154282">
    <property type="component" value="Unassembled WGS sequence"/>
</dbReference>
<keyword evidence="6" id="KW-0812">Transmembrane</keyword>
<accession>A0AAV0MZC1</accession>
<dbReference type="PRINTS" id="PR00463">
    <property type="entry name" value="EP450I"/>
</dbReference>
<dbReference type="PANTHER" id="PTHR47955:SF15">
    <property type="entry name" value="CYTOCHROME P450 71A2-LIKE"/>
    <property type="match status" value="1"/>
</dbReference>
<sequence length="521" mass="59209">MYGLQQFFIFFFSHPLQLASLLLFLFLSAKFLLLLSNKESNSNSPPSPWKLPILGNLHQLGTHPHRTLRSLSLSHGPLFLLRLGSAPTLVASSPESAKQIMKTHDLAFSNRPYSAISNRLLYNYKDLSQTPYSAYWRQMRAICVTRLLSARRVDSFRHIREQEAALLVATIEEGASHGTLLDLGELISRMTNDVVCRVAFGRKYGDDDDGEEEGGRKFKLMLEEFGAVLGTVNVADFIPWLGWVNRFNGLDRRVEKVFAEFDEFLDRVVEDHRLTTEEKSEEEEEEEEKDIVDVLLQIQRETPDSAVDRDTIKAIVLDMFAAGSDTTYTALEWTMTEILRHPRVMEKLQQEIRVILGDERNVREEVIERMDYLKAVIKESFRLHPPIPLLVPRESTQDVKVQGYDVPEKTRVIVNAWAIGRDSKRWGDDAEEFRPERFLNSKVDFKGQDFELIPFGAGRRGCPGISFATASMEITLVSMLHRFDWSVPGGEEGGGLDADEAPGLAVHRRTPLLAVPTLYSP</sequence>
<dbReference type="AlphaFoldDB" id="A0AAV0MZC1"/>
<dbReference type="GO" id="GO:0005506">
    <property type="term" value="F:iron ion binding"/>
    <property type="evidence" value="ECO:0007669"/>
    <property type="project" value="InterPro"/>
</dbReference>
<feature type="transmembrane region" description="Helical" evidence="6">
    <location>
        <begin position="7"/>
        <end position="35"/>
    </location>
</feature>
<dbReference type="InterPro" id="IPR036396">
    <property type="entry name" value="Cyt_P450_sf"/>
</dbReference>
<keyword evidence="5" id="KW-0503">Monooxygenase</keyword>
<comment type="caution">
    <text evidence="7">The sequence shown here is derived from an EMBL/GenBank/DDBJ whole genome shotgun (WGS) entry which is preliminary data.</text>
</comment>
<reference evidence="7" key="1">
    <citation type="submission" date="2022-08" db="EMBL/GenBank/DDBJ databases">
        <authorList>
            <person name="Gutierrez-Valencia J."/>
        </authorList>
    </citation>
    <scope>NUCLEOTIDE SEQUENCE</scope>
</reference>
<dbReference type="InterPro" id="IPR001128">
    <property type="entry name" value="Cyt_P450"/>
</dbReference>
<dbReference type="InterPro" id="IPR002401">
    <property type="entry name" value="Cyt_P450_E_grp-I"/>
</dbReference>
<protein>
    <submittedName>
        <fullName evidence="7">Uncharacterized protein</fullName>
    </submittedName>
</protein>
<keyword evidence="2 4" id="KW-0479">Metal-binding</keyword>
<dbReference type="GO" id="GO:0004497">
    <property type="term" value="F:monooxygenase activity"/>
    <property type="evidence" value="ECO:0007669"/>
    <property type="project" value="UniProtKB-KW"/>
</dbReference>
<dbReference type="PROSITE" id="PS00086">
    <property type="entry name" value="CYTOCHROME_P450"/>
    <property type="match status" value="1"/>
</dbReference>
<evidence type="ECO:0000256" key="5">
    <source>
        <dbReference type="RuleBase" id="RU000461"/>
    </source>
</evidence>
<dbReference type="Pfam" id="PF00067">
    <property type="entry name" value="p450"/>
    <property type="match status" value="1"/>
</dbReference>
<dbReference type="InterPro" id="IPR017972">
    <property type="entry name" value="Cyt_P450_CS"/>
</dbReference>
<keyword evidence="6" id="KW-0472">Membrane</keyword>
<dbReference type="CDD" id="cd11072">
    <property type="entry name" value="CYP71-like"/>
    <property type="match status" value="1"/>
</dbReference>
<evidence type="ECO:0000256" key="6">
    <source>
        <dbReference type="SAM" id="Phobius"/>
    </source>
</evidence>
<keyword evidence="3 4" id="KW-0408">Iron</keyword>
<evidence type="ECO:0000256" key="2">
    <source>
        <dbReference type="ARBA" id="ARBA00022723"/>
    </source>
</evidence>
<keyword evidence="5" id="KW-0560">Oxidoreductase</keyword>
<evidence type="ECO:0000256" key="4">
    <source>
        <dbReference type="PIRSR" id="PIRSR602401-1"/>
    </source>
</evidence>
<comment type="cofactor">
    <cofactor evidence="4">
        <name>heme</name>
        <dbReference type="ChEBI" id="CHEBI:30413"/>
    </cofactor>
</comment>
<dbReference type="GO" id="GO:0016705">
    <property type="term" value="F:oxidoreductase activity, acting on paired donors, with incorporation or reduction of molecular oxygen"/>
    <property type="evidence" value="ECO:0007669"/>
    <property type="project" value="InterPro"/>
</dbReference>
<feature type="binding site" description="axial binding residue" evidence="4">
    <location>
        <position position="462"/>
    </location>
    <ligand>
        <name>heme</name>
        <dbReference type="ChEBI" id="CHEBI:30413"/>
    </ligand>
    <ligandPart>
        <name>Fe</name>
        <dbReference type="ChEBI" id="CHEBI:18248"/>
    </ligandPart>
</feature>
<dbReference type="SUPFAM" id="SSF48264">
    <property type="entry name" value="Cytochrome P450"/>
    <property type="match status" value="1"/>
</dbReference>
<comment type="similarity">
    <text evidence="1 5">Belongs to the cytochrome P450 family.</text>
</comment>
<keyword evidence="4 5" id="KW-0349">Heme</keyword>
<dbReference type="GO" id="GO:0020037">
    <property type="term" value="F:heme binding"/>
    <property type="evidence" value="ECO:0007669"/>
    <property type="project" value="InterPro"/>
</dbReference>
<proteinExistence type="inferred from homology"/>
<evidence type="ECO:0000313" key="8">
    <source>
        <dbReference type="Proteomes" id="UP001154282"/>
    </source>
</evidence>
<dbReference type="EMBL" id="CAMGYJ010000007">
    <property type="protein sequence ID" value="CAI0451603.1"/>
    <property type="molecule type" value="Genomic_DNA"/>
</dbReference>